<comment type="similarity">
    <text evidence="1">Belongs to the UPF0346 family.</text>
</comment>
<reference evidence="3 4" key="1">
    <citation type="submission" date="2023-06" db="EMBL/GenBank/DDBJ databases">
        <title>Five Gram-positive bacteria isolated from mangrove sediments in Shenzhen, Guangdong, China.</title>
        <authorList>
            <person name="Yu S."/>
            <person name="Zheng W."/>
            <person name="Huang Y."/>
        </authorList>
    </citation>
    <scope>NUCLEOTIDE SEQUENCE [LARGE SCALE GENOMIC DNA]</scope>
    <source>
        <strain evidence="3 4">SaN35-3</strain>
    </source>
</reference>
<dbReference type="NCBIfam" id="NF010193">
    <property type="entry name" value="PRK13672.1"/>
    <property type="match status" value="1"/>
</dbReference>
<evidence type="ECO:0000256" key="1">
    <source>
        <dbReference type="HAMAP-Rule" id="MF_01538"/>
    </source>
</evidence>
<dbReference type="Proteomes" id="UP001197974">
    <property type="component" value="Chromosome"/>
</dbReference>
<proteinExistence type="inferred from homology"/>
<evidence type="ECO:0000313" key="4">
    <source>
        <dbReference type="Proteomes" id="UP001197974"/>
    </source>
</evidence>
<dbReference type="Pfam" id="PF06855">
    <property type="entry name" value="YozE_SAM_like"/>
    <property type="match status" value="1"/>
</dbReference>
<dbReference type="InterPro" id="IPR036806">
    <property type="entry name" value="YozE_SAM-like_sf"/>
</dbReference>
<dbReference type="InterPro" id="IPR023089">
    <property type="entry name" value="YozE_SAM-like"/>
</dbReference>
<dbReference type="PIRSF" id="PIRSF037262">
    <property type="entry name" value="UCP037262"/>
    <property type="match status" value="1"/>
</dbReference>
<dbReference type="EMBL" id="CP129013">
    <property type="protein sequence ID" value="WLR43326.1"/>
    <property type="molecule type" value="Genomic_DNA"/>
</dbReference>
<dbReference type="InterPro" id="IPR010673">
    <property type="entry name" value="UPF0346"/>
</dbReference>
<sequence length="71" mass="8605">MKSFYHFLMKFRHEGASDEISNFANNVYRDHSFPKSSTHYDELSRYLELNGDYLPNMTIFDSVWEKYLIEK</sequence>
<evidence type="ECO:0000259" key="2">
    <source>
        <dbReference type="Pfam" id="PF06855"/>
    </source>
</evidence>
<dbReference type="RefSeq" id="WP_226539635.1">
    <property type="nucleotide sequence ID" value="NZ_CP129013.1"/>
</dbReference>
<evidence type="ECO:0000313" key="3">
    <source>
        <dbReference type="EMBL" id="WLR43326.1"/>
    </source>
</evidence>
<accession>A0ABY9JV91</accession>
<keyword evidence="4" id="KW-1185">Reference proteome</keyword>
<dbReference type="Gene3D" id="1.10.150.260">
    <property type="entry name" value="YozE SAM-like"/>
    <property type="match status" value="1"/>
</dbReference>
<organism evidence="3 4">
    <name type="scientific">Bacillus carboniphilus</name>
    <dbReference type="NCBI Taxonomy" id="86663"/>
    <lineage>
        <taxon>Bacteria</taxon>
        <taxon>Bacillati</taxon>
        <taxon>Bacillota</taxon>
        <taxon>Bacilli</taxon>
        <taxon>Bacillales</taxon>
        <taxon>Bacillaceae</taxon>
        <taxon>Bacillus</taxon>
    </lineage>
</organism>
<name>A0ABY9JV91_9BACI</name>
<dbReference type="HAMAP" id="MF_01538">
    <property type="entry name" value="UPF0346"/>
    <property type="match status" value="1"/>
</dbReference>
<protein>
    <recommendedName>
        <fullName evidence="1">UPF0346 protein LC087_03820</fullName>
    </recommendedName>
</protein>
<gene>
    <name evidence="3" type="ORF">LC087_03820</name>
</gene>
<dbReference type="SUPFAM" id="SSF140652">
    <property type="entry name" value="YozE-like"/>
    <property type="match status" value="1"/>
</dbReference>
<feature type="domain" description="YozE SAM-like" evidence="2">
    <location>
        <begin position="3"/>
        <end position="68"/>
    </location>
</feature>